<dbReference type="PANTHER" id="PTHR43333">
    <property type="entry name" value="2-HACID_DH_C DOMAIN-CONTAINING PROTEIN"/>
    <property type="match status" value="1"/>
</dbReference>
<organism evidence="4 5">
    <name type="scientific">Promicromonospora kroppenstedtii</name>
    <dbReference type="NCBI Taxonomy" id="440482"/>
    <lineage>
        <taxon>Bacteria</taxon>
        <taxon>Bacillati</taxon>
        <taxon>Actinomycetota</taxon>
        <taxon>Actinomycetes</taxon>
        <taxon>Micrococcales</taxon>
        <taxon>Promicromonosporaceae</taxon>
        <taxon>Promicromonospora</taxon>
    </lineage>
</organism>
<keyword evidence="2" id="KW-0520">NAD</keyword>
<evidence type="ECO:0000259" key="3">
    <source>
        <dbReference type="Pfam" id="PF02826"/>
    </source>
</evidence>
<reference evidence="4 5" key="1">
    <citation type="submission" date="2024-10" db="EMBL/GenBank/DDBJ databases">
        <title>The Natural Products Discovery Center: Release of the First 8490 Sequenced Strains for Exploring Actinobacteria Biosynthetic Diversity.</title>
        <authorList>
            <person name="Kalkreuter E."/>
            <person name="Kautsar S.A."/>
            <person name="Yang D."/>
            <person name="Bader C.D."/>
            <person name="Teijaro C.N."/>
            <person name="Fluegel L."/>
            <person name="Davis C.M."/>
            <person name="Simpson J.R."/>
            <person name="Lauterbach L."/>
            <person name="Steele A.D."/>
            <person name="Gui C."/>
            <person name="Meng S."/>
            <person name="Li G."/>
            <person name="Viehrig K."/>
            <person name="Ye F."/>
            <person name="Su P."/>
            <person name="Kiefer A.F."/>
            <person name="Nichols A."/>
            <person name="Cepeda A.J."/>
            <person name="Yan W."/>
            <person name="Fan B."/>
            <person name="Jiang Y."/>
            <person name="Adhikari A."/>
            <person name="Zheng C.-J."/>
            <person name="Schuster L."/>
            <person name="Cowan T.M."/>
            <person name="Smanski M.J."/>
            <person name="Chevrette M.G."/>
            <person name="De Carvalho L.P.S."/>
            <person name="Shen B."/>
        </authorList>
    </citation>
    <scope>NUCLEOTIDE SEQUENCE [LARGE SCALE GENOMIC DNA]</scope>
    <source>
        <strain evidence="4 5">NPDC019481</strain>
    </source>
</reference>
<protein>
    <submittedName>
        <fullName evidence="4">NAD(P)-dependent oxidoreductase</fullName>
    </submittedName>
</protein>
<dbReference type="Gene3D" id="3.40.50.720">
    <property type="entry name" value="NAD(P)-binding Rossmann-like Domain"/>
    <property type="match status" value="2"/>
</dbReference>
<gene>
    <name evidence="4" type="ORF">ACH47X_11695</name>
</gene>
<keyword evidence="1" id="KW-0560">Oxidoreductase</keyword>
<evidence type="ECO:0000256" key="1">
    <source>
        <dbReference type="ARBA" id="ARBA00023002"/>
    </source>
</evidence>
<dbReference type="Pfam" id="PF02826">
    <property type="entry name" value="2-Hacid_dh_C"/>
    <property type="match status" value="1"/>
</dbReference>
<sequence>MTPELDARERDARAADPLSDVLSVADALRRHPTVRLGDDVDPGWCEALNLWVSTHGLERVTGRDATLVITGDPAHIGGAFWVHSPNAGVERLASTLSESALLTRTTGTMPARIAEYVLTWVLAERWHVPRYLAHTATATWDRSEPPLPPRRQEAVVIGTGAMGSAIARTLGLLGYRVVGLSRTGRPDGAFDVVLPLDEAFGRTDAMPSATTLDASRADVLVLALPHTPQTDGLVTPGLLRAFDGVHLVNIGRGSAVQTATLVGALDAGRVRHATLDVTEQEPLPASSPLWRRPDVTVTPHVSGLTLAADVVEALDAALTEIRAGVRPSSAVGRHRGY</sequence>
<dbReference type="PANTHER" id="PTHR43333:SF1">
    <property type="entry name" value="D-ISOMER SPECIFIC 2-HYDROXYACID DEHYDROGENASE NAD-BINDING DOMAIN-CONTAINING PROTEIN"/>
    <property type="match status" value="1"/>
</dbReference>
<proteinExistence type="predicted"/>
<dbReference type="EMBL" id="JBIRYI010000006">
    <property type="protein sequence ID" value="MFI2487568.1"/>
    <property type="molecule type" value="Genomic_DNA"/>
</dbReference>
<dbReference type="InterPro" id="IPR036291">
    <property type="entry name" value="NAD(P)-bd_dom_sf"/>
</dbReference>
<dbReference type="SUPFAM" id="SSF51735">
    <property type="entry name" value="NAD(P)-binding Rossmann-fold domains"/>
    <property type="match status" value="1"/>
</dbReference>
<feature type="domain" description="D-isomer specific 2-hydroxyacid dehydrogenase NAD-binding" evidence="3">
    <location>
        <begin position="121"/>
        <end position="302"/>
    </location>
</feature>
<dbReference type="Proteomes" id="UP001611580">
    <property type="component" value="Unassembled WGS sequence"/>
</dbReference>
<evidence type="ECO:0000313" key="5">
    <source>
        <dbReference type="Proteomes" id="UP001611580"/>
    </source>
</evidence>
<evidence type="ECO:0000256" key="2">
    <source>
        <dbReference type="ARBA" id="ARBA00023027"/>
    </source>
</evidence>
<comment type="caution">
    <text evidence="4">The sequence shown here is derived from an EMBL/GenBank/DDBJ whole genome shotgun (WGS) entry which is preliminary data.</text>
</comment>
<evidence type="ECO:0000313" key="4">
    <source>
        <dbReference type="EMBL" id="MFI2487568.1"/>
    </source>
</evidence>
<keyword evidence="5" id="KW-1185">Reference proteome</keyword>
<dbReference type="InterPro" id="IPR006140">
    <property type="entry name" value="D-isomer_DH_NAD-bd"/>
</dbReference>
<name>A0ABW7XJ77_9MICO</name>
<accession>A0ABW7XJ77</accession>
<dbReference type="RefSeq" id="WP_397404398.1">
    <property type="nucleotide sequence ID" value="NZ_JBIRYI010000006.1"/>
</dbReference>